<dbReference type="RefSeq" id="WP_205405082.1">
    <property type="nucleotide sequence ID" value="NZ_JAFFTA010000004.1"/>
</dbReference>
<dbReference type="Proteomes" id="UP000749453">
    <property type="component" value="Unassembled WGS sequence"/>
</dbReference>
<dbReference type="EMBL" id="JAFFTA010000004">
    <property type="protein sequence ID" value="MBM9912751.1"/>
    <property type="molecule type" value="Genomic_DNA"/>
</dbReference>
<protein>
    <submittedName>
        <fullName evidence="1">Uncharacterized protein</fullName>
    </submittedName>
</protein>
<evidence type="ECO:0000313" key="4">
    <source>
        <dbReference type="Proteomes" id="UP000784064"/>
    </source>
</evidence>
<keyword evidence="3" id="KW-1185">Reference proteome</keyword>
<dbReference type="EMBL" id="JAFFTB010000029">
    <property type="protein sequence ID" value="MBM9939797.1"/>
    <property type="molecule type" value="Genomic_DNA"/>
</dbReference>
<gene>
    <name evidence="1" type="ORF">JJW18_04630</name>
    <name evidence="2" type="ORF">JJW19_16820</name>
</gene>
<sequence>MNRDLFDALEKGNSAAARRALQDLDSAVTAAVIYRSQVGACLPFTVLPKHYIGKKVAIVIVGEADE</sequence>
<accession>A0AAW4GFR6</accession>
<comment type="caution">
    <text evidence="1">The sequence shown here is derived from an EMBL/GenBank/DDBJ whole genome shotgun (WGS) entry which is preliminary data.</text>
</comment>
<name>A0AAW4GFR6_9GAMM</name>
<evidence type="ECO:0000313" key="2">
    <source>
        <dbReference type="EMBL" id="MBM9939797.1"/>
    </source>
</evidence>
<proteinExistence type="predicted"/>
<reference evidence="1" key="2">
    <citation type="submission" date="2021-01" db="EMBL/GenBank/DDBJ databases">
        <authorList>
            <person name="Yu Y."/>
        </authorList>
    </citation>
    <scope>NUCLEOTIDE SEQUENCE</scope>
    <source>
        <strain evidence="1">As-5</strain>
        <strain evidence="2">As-6</strain>
    </source>
</reference>
<evidence type="ECO:0000313" key="3">
    <source>
        <dbReference type="Proteomes" id="UP000749453"/>
    </source>
</evidence>
<dbReference type="Proteomes" id="UP000784064">
    <property type="component" value="Unassembled WGS sequence"/>
</dbReference>
<dbReference type="AlphaFoldDB" id="A0AAW4GFR6"/>
<evidence type="ECO:0000313" key="1">
    <source>
        <dbReference type="EMBL" id="MBM9912751.1"/>
    </source>
</evidence>
<reference evidence="3" key="1">
    <citation type="submission" date="2021-01" db="EMBL/GenBank/DDBJ databases">
        <title>Stenotrophomonas maltophilia.</title>
        <authorList>
            <person name="Yu Y."/>
        </authorList>
    </citation>
    <scope>NUCLEOTIDE SEQUENCE [LARGE SCALE GENOMIC DNA]</scope>
    <source>
        <strain evidence="3">As-6</strain>
    </source>
</reference>
<organism evidence="1 4">
    <name type="scientific">Stenotrophomonas lactitubi</name>
    <dbReference type="NCBI Taxonomy" id="2045214"/>
    <lineage>
        <taxon>Bacteria</taxon>
        <taxon>Pseudomonadati</taxon>
        <taxon>Pseudomonadota</taxon>
        <taxon>Gammaproteobacteria</taxon>
        <taxon>Lysobacterales</taxon>
        <taxon>Lysobacteraceae</taxon>
        <taxon>Stenotrophomonas</taxon>
    </lineage>
</organism>